<evidence type="ECO:0000313" key="3">
    <source>
        <dbReference type="Proteomes" id="UP001235064"/>
    </source>
</evidence>
<organism evidence="2 3">
    <name type="scientific">Microbacterium candidum</name>
    <dbReference type="NCBI Taxonomy" id="3041922"/>
    <lineage>
        <taxon>Bacteria</taxon>
        <taxon>Bacillati</taxon>
        <taxon>Actinomycetota</taxon>
        <taxon>Actinomycetes</taxon>
        <taxon>Micrococcales</taxon>
        <taxon>Microbacteriaceae</taxon>
        <taxon>Microbacterium</taxon>
    </lineage>
</organism>
<protein>
    <recommendedName>
        <fullName evidence="4">ABC-2 type transport system permease protein</fullName>
    </recommendedName>
</protein>
<name>A0ABT7N2M4_9MICO</name>
<feature type="transmembrane region" description="Helical" evidence="1">
    <location>
        <begin position="374"/>
        <end position="395"/>
    </location>
</feature>
<accession>A0ABT7N2M4</accession>
<proteinExistence type="predicted"/>
<feature type="transmembrane region" description="Helical" evidence="1">
    <location>
        <begin position="99"/>
        <end position="126"/>
    </location>
</feature>
<comment type="caution">
    <text evidence="2">The sequence shown here is derived from an EMBL/GenBank/DDBJ whole genome shotgun (WGS) entry which is preliminary data.</text>
</comment>
<keyword evidence="1" id="KW-1133">Transmembrane helix</keyword>
<feature type="transmembrane region" description="Helical" evidence="1">
    <location>
        <begin position="175"/>
        <end position="193"/>
    </location>
</feature>
<feature type="transmembrane region" description="Helical" evidence="1">
    <location>
        <begin position="484"/>
        <end position="508"/>
    </location>
</feature>
<keyword evidence="3" id="KW-1185">Reference proteome</keyword>
<feature type="transmembrane region" description="Helical" evidence="1">
    <location>
        <begin position="303"/>
        <end position="322"/>
    </location>
</feature>
<keyword evidence="1" id="KW-0472">Membrane</keyword>
<feature type="transmembrane region" description="Helical" evidence="1">
    <location>
        <begin position="451"/>
        <end position="472"/>
    </location>
</feature>
<feature type="transmembrane region" description="Helical" evidence="1">
    <location>
        <begin position="199"/>
        <end position="221"/>
    </location>
</feature>
<feature type="transmembrane region" description="Helical" evidence="1">
    <location>
        <begin position="138"/>
        <end position="163"/>
    </location>
</feature>
<evidence type="ECO:0000256" key="1">
    <source>
        <dbReference type="SAM" id="Phobius"/>
    </source>
</evidence>
<feature type="transmembrane region" description="Helical" evidence="1">
    <location>
        <begin position="55"/>
        <end position="78"/>
    </location>
</feature>
<sequence>MAAHVLRLRLALLAGAFRGPRPHVVRAWLGLIALAAVVIATGGMLLTLRTASDDAVLVVTVLGGAAVAASFLLVPLIVGVEDQLDPRRFTIFGPDARSLAVTTGLAGLISIPVLAVAILGGCLVAVWSAHGVPIPVGILAALAAIVTCSLFARIGMAFAALVLRERRSRELSSAFAILIIVVAVPASIFFASLEWRGHVPTQLVEAATVIAHTPLGAAWAIPALAPTGGAAPAWAVVVAILSLAGLAAIWWWLSAAMLTAPERPVAARERGGLGWFAVAPGTPGGAVAARSLVYWLHDRRYMANILVVPVAALLAIVPPLIAGVPVEVAVLVPLPILALFFGWLPHDDLAYDSTALWLHIASGVRGAADRIGRLVPVLLVGIPVLAVAVPVAVAIHGRWAVLPAAVGACAALFLSGLGLSSIASVLSPYAVSRPGDSPFRQPQRSGSSAGVAQGLVLLGAIVVSSPVLWWAWLAVTGRVEFSAAALWGGIAIGVAVLVAGVLVGANAYERRTGALMEFAEST</sequence>
<feature type="transmembrane region" description="Helical" evidence="1">
    <location>
        <begin position="233"/>
        <end position="253"/>
    </location>
</feature>
<evidence type="ECO:0000313" key="2">
    <source>
        <dbReference type="EMBL" id="MDL9980910.1"/>
    </source>
</evidence>
<feature type="transmembrane region" description="Helical" evidence="1">
    <location>
        <begin position="27"/>
        <end position="49"/>
    </location>
</feature>
<keyword evidence="1" id="KW-0812">Transmembrane</keyword>
<dbReference type="EMBL" id="JASXSZ010000005">
    <property type="protein sequence ID" value="MDL9980910.1"/>
    <property type="molecule type" value="Genomic_DNA"/>
</dbReference>
<feature type="transmembrane region" description="Helical" evidence="1">
    <location>
        <begin position="401"/>
        <end position="431"/>
    </location>
</feature>
<dbReference type="Proteomes" id="UP001235064">
    <property type="component" value="Unassembled WGS sequence"/>
</dbReference>
<gene>
    <name evidence="2" type="ORF">QSV35_16340</name>
</gene>
<reference evidence="2 3" key="1">
    <citation type="submission" date="2023-06" db="EMBL/GenBank/DDBJ databases">
        <title>Microbacterium sp. nov., isolated from a waste landfill.</title>
        <authorList>
            <person name="Wen W."/>
        </authorList>
    </citation>
    <scope>NUCLEOTIDE SEQUENCE [LARGE SCALE GENOMIC DNA]</scope>
    <source>
        <strain evidence="2 3">ASV49</strain>
    </source>
</reference>
<feature type="transmembrane region" description="Helical" evidence="1">
    <location>
        <begin position="273"/>
        <end position="296"/>
    </location>
</feature>
<feature type="transmembrane region" description="Helical" evidence="1">
    <location>
        <begin position="328"/>
        <end position="344"/>
    </location>
</feature>
<evidence type="ECO:0008006" key="4">
    <source>
        <dbReference type="Google" id="ProtNLM"/>
    </source>
</evidence>